<evidence type="ECO:0000313" key="2">
    <source>
        <dbReference type="Proteomes" id="UP000546970"/>
    </source>
</evidence>
<proteinExistence type="predicted"/>
<dbReference type="Proteomes" id="UP000546970">
    <property type="component" value="Unassembled WGS sequence"/>
</dbReference>
<name>A0A7X9UBE0_9ACTN</name>
<protein>
    <submittedName>
        <fullName evidence="1">Uncharacterized protein</fullName>
    </submittedName>
</protein>
<gene>
    <name evidence="1" type="ORF">HF320_02850</name>
</gene>
<comment type="caution">
    <text evidence="1">The sequence shown here is derived from an EMBL/GenBank/DDBJ whole genome shotgun (WGS) entry which is preliminary data.</text>
</comment>
<evidence type="ECO:0000313" key="1">
    <source>
        <dbReference type="EMBL" id="NMF55275.1"/>
    </source>
</evidence>
<reference evidence="1 2" key="1">
    <citation type="submission" date="2020-04" db="EMBL/GenBank/DDBJ databases">
        <title>Collinsella sp. KGMB02528 nov., an anaerobic actinobacterium isolated from human feces.</title>
        <authorList>
            <person name="Han K.-I."/>
            <person name="Eom M.K."/>
            <person name="Kim J.-S."/>
            <person name="Lee K.C."/>
            <person name="Suh M.K."/>
            <person name="Park S.-H."/>
            <person name="Lee J.H."/>
            <person name="Kang S.W."/>
            <person name="Park J.-E."/>
            <person name="Oh B.S."/>
            <person name="Yu S.Y."/>
            <person name="Choi S.-H."/>
            <person name="Lee D.H."/>
            <person name="Yoon H."/>
            <person name="Kim B.-Y."/>
            <person name="Lee J.H."/>
            <person name="Lee J.-S."/>
        </authorList>
    </citation>
    <scope>NUCLEOTIDE SEQUENCE [LARGE SCALE GENOMIC DNA]</scope>
    <source>
        <strain evidence="1 2">KGMB02528</strain>
    </source>
</reference>
<organism evidence="1 2">
    <name type="scientific">Collinsella acetigenes</name>
    <dbReference type="NCBI Taxonomy" id="2713419"/>
    <lineage>
        <taxon>Bacteria</taxon>
        <taxon>Bacillati</taxon>
        <taxon>Actinomycetota</taxon>
        <taxon>Coriobacteriia</taxon>
        <taxon>Coriobacteriales</taxon>
        <taxon>Coriobacteriaceae</taxon>
        <taxon>Collinsella</taxon>
    </lineage>
</organism>
<dbReference type="EMBL" id="JABBCP010000001">
    <property type="protein sequence ID" value="NMF55275.1"/>
    <property type="molecule type" value="Genomic_DNA"/>
</dbReference>
<dbReference type="RefSeq" id="WP_169276937.1">
    <property type="nucleotide sequence ID" value="NZ_JABBCP010000001.1"/>
</dbReference>
<keyword evidence="2" id="KW-1185">Reference proteome</keyword>
<sequence>MCGELRRDQIWFVEKDQQSGSSDIYLLSSFSPRKDESLINSYLYGAYGAVSYVEKVS</sequence>
<accession>A0A7X9UBE0</accession>
<dbReference type="AlphaFoldDB" id="A0A7X9UBE0"/>